<evidence type="ECO:0000313" key="3">
    <source>
        <dbReference type="EMBL" id="RRK10464.1"/>
    </source>
</evidence>
<dbReference type="OrthoDB" id="9803668at2"/>
<name>A0A3R8J7C8_9LACO</name>
<feature type="domain" description="DHHA1" evidence="2">
    <location>
        <begin position="235"/>
        <end position="314"/>
    </location>
</feature>
<dbReference type="SUPFAM" id="SSF64182">
    <property type="entry name" value="DHH phosphoesterases"/>
    <property type="match status" value="1"/>
</dbReference>
<dbReference type="Pfam" id="PF01368">
    <property type="entry name" value="DHH"/>
    <property type="match status" value="1"/>
</dbReference>
<proteinExistence type="predicted"/>
<sequence>MKSNGLLTAILQNIQRADRILVYRHTNPDPDAIGSQLGLVQLLKTAFPSKQVLPVGVVPGHLTWIGVGAPELVTPQTGDLVITVDCANHGRLAGNLPDDAFIIKIDHHPNRDPYGQLNWVDDRYSSCAEMVYDLFAAHPAELTMTTSIAAKLYAGILGDTVRFSTPETSAKTLATAAELAAYGIDIATISHHEMDLTPKLSKLYGYVLSHLNVDALGLAHVTLSQTVLRTLGVPYDETDAIVPLPGNLTNVKVWLIFVATPQGTYRVHFRSKHLPVDGVAKAFNGGGHALASGAFVADAGVVADVIATMQTELKKQL</sequence>
<dbReference type="EMBL" id="QWZQ01000020">
    <property type="protein sequence ID" value="RRK10464.1"/>
    <property type="molecule type" value="Genomic_DNA"/>
</dbReference>
<dbReference type="PANTHER" id="PTHR47618">
    <property type="entry name" value="BIFUNCTIONAL OLIGORIBONUCLEASE AND PAP PHOSPHATASE NRNA"/>
    <property type="match status" value="1"/>
</dbReference>
<evidence type="ECO:0000313" key="4">
    <source>
        <dbReference type="Proteomes" id="UP000283633"/>
    </source>
</evidence>
<dbReference type="Gene3D" id="3.10.310.30">
    <property type="match status" value="1"/>
</dbReference>
<dbReference type="PANTHER" id="PTHR47618:SF1">
    <property type="entry name" value="BIFUNCTIONAL OLIGORIBONUCLEASE AND PAP PHOSPHATASE NRNA"/>
    <property type="match status" value="1"/>
</dbReference>
<comment type="caution">
    <text evidence="3">The sequence shown here is derived from an EMBL/GenBank/DDBJ whole genome shotgun (WGS) entry which is preliminary data.</text>
</comment>
<dbReference type="Proteomes" id="UP000283633">
    <property type="component" value="Unassembled WGS sequence"/>
</dbReference>
<protein>
    <submittedName>
        <fullName evidence="3">Bifunctional oligoribonuclease/PAP phosphatase NrnA</fullName>
    </submittedName>
</protein>
<accession>A0A3R8J7C8</accession>
<dbReference type="InterPro" id="IPR001667">
    <property type="entry name" value="DDH_dom"/>
</dbReference>
<reference evidence="3 4" key="1">
    <citation type="submission" date="2018-08" db="EMBL/GenBank/DDBJ databases">
        <title>Genome Lactobacillus garii FI11369.</title>
        <authorList>
            <person name="Diaz M."/>
            <person name="Narbad A."/>
        </authorList>
    </citation>
    <scope>NUCLEOTIDE SEQUENCE [LARGE SCALE GENOMIC DNA]</scope>
    <source>
        <strain evidence="3 4">FI11369</strain>
    </source>
</reference>
<keyword evidence="4" id="KW-1185">Reference proteome</keyword>
<dbReference type="RefSeq" id="WP_125072275.1">
    <property type="nucleotide sequence ID" value="NZ_QWZQ01000020.1"/>
</dbReference>
<dbReference type="InterPro" id="IPR003156">
    <property type="entry name" value="DHHA1_dom"/>
</dbReference>
<dbReference type="InterPro" id="IPR038763">
    <property type="entry name" value="DHH_sf"/>
</dbReference>
<organism evidence="3 4">
    <name type="scientific">Lactiplantibacillus garii</name>
    <dbReference type="NCBI Taxonomy" id="2306423"/>
    <lineage>
        <taxon>Bacteria</taxon>
        <taxon>Bacillati</taxon>
        <taxon>Bacillota</taxon>
        <taxon>Bacilli</taxon>
        <taxon>Lactobacillales</taxon>
        <taxon>Lactobacillaceae</taxon>
        <taxon>Lactiplantibacillus</taxon>
    </lineage>
</organism>
<dbReference type="GO" id="GO:0003676">
    <property type="term" value="F:nucleic acid binding"/>
    <property type="evidence" value="ECO:0007669"/>
    <property type="project" value="InterPro"/>
</dbReference>
<feature type="domain" description="DDH" evidence="1">
    <location>
        <begin position="19"/>
        <end position="156"/>
    </location>
</feature>
<dbReference type="Pfam" id="PF02272">
    <property type="entry name" value="DHHA1"/>
    <property type="match status" value="1"/>
</dbReference>
<dbReference type="Gene3D" id="3.90.1640.10">
    <property type="entry name" value="inorganic pyrophosphatase (n-terminal core)"/>
    <property type="match status" value="1"/>
</dbReference>
<dbReference type="AlphaFoldDB" id="A0A3R8J7C8"/>
<gene>
    <name evidence="3" type="ORF">D1831_07310</name>
</gene>
<dbReference type="InterPro" id="IPR051319">
    <property type="entry name" value="Oligoribo/pAp-PDE_c-di-AMP_PDE"/>
</dbReference>
<evidence type="ECO:0000259" key="2">
    <source>
        <dbReference type="Pfam" id="PF02272"/>
    </source>
</evidence>
<evidence type="ECO:0000259" key="1">
    <source>
        <dbReference type="Pfam" id="PF01368"/>
    </source>
</evidence>